<dbReference type="InterPro" id="IPR052594">
    <property type="entry name" value="J_domain-containing_protein"/>
</dbReference>
<feature type="region of interest" description="Disordered" evidence="1">
    <location>
        <begin position="496"/>
        <end position="533"/>
    </location>
</feature>
<dbReference type="EMBL" id="QGDH01000002">
    <property type="protein sequence ID" value="RAR16470.1"/>
    <property type="molecule type" value="Genomic_DNA"/>
</dbReference>
<dbReference type="Pfam" id="PF23302">
    <property type="entry name" value="HTH_DNAJC9"/>
    <property type="match status" value="1"/>
</dbReference>
<gene>
    <name evidence="3" type="ORF">DDE83_000035</name>
</gene>
<dbReference type="SUPFAM" id="SSF46565">
    <property type="entry name" value="Chaperone J-domain"/>
    <property type="match status" value="1"/>
</dbReference>
<dbReference type="SMART" id="SM00271">
    <property type="entry name" value="DnaJ"/>
    <property type="match status" value="1"/>
</dbReference>
<feature type="compositionally biased region" description="Acidic residues" evidence="1">
    <location>
        <begin position="14"/>
        <end position="34"/>
    </location>
</feature>
<feature type="compositionally biased region" description="Basic residues" evidence="1">
    <location>
        <begin position="246"/>
        <end position="258"/>
    </location>
</feature>
<feature type="domain" description="J" evidence="2">
    <location>
        <begin position="42"/>
        <end position="109"/>
    </location>
</feature>
<feature type="compositionally biased region" description="Basic residues" evidence="1">
    <location>
        <begin position="318"/>
        <end position="328"/>
    </location>
</feature>
<protein>
    <submittedName>
        <fullName evidence="3">DNAJ domain containing protein</fullName>
    </submittedName>
</protein>
<dbReference type="PROSITE" id="PS00636">
    <property type="entry name" value="DNAJ_1"/>
    <property type="match status" value="1"/>
</dbReference>
<feature type="compositionally biased region" description="Polar residues" evidence="1">
    <location>
        <begin position="389"/>
        <end position="403"/>
    </location>
</feature>
<sequence>MARKQRNSAQKEDPVDEEFVEDQENESGEDDLGDEQGPPTIDPYEVLGLEAEATAEDVKKAYRKMALKCHPDKAAPDEKEAANRAFQEIAFAYAVLSDDRRRKRYDLTGSTAETMEDDDDFNWLKFYREQFENVVNEEAINNVANEYKGSEEERNDLIKAYKKVKGNLNKVYDLVMLSDILVDDDRFRQIFDEEIENGTIESYPAYAKETDATRQKAKDAEKKRREAFDKEQAQEQEQEEAAPAKGKSKAKAKPKAKKSGTDDMAGLAALIQQRQKARAGNFFDSLEAKYAPKSRGSKRSTPMDMDEPPEEAFEANRKKQKTNSRSSKKAREDSDQEMESGEEDIGDSEEEESPPPKQKPRPKRTKVSVFRIDSSASTSHHRSSPGSTELTSNSTMVSKSKTPTARKGPVSLSISFNGSVKTKTQNTASPTRPPKKNHQQRKMSAFQNPVTADNKRKIDFAHRFSSNDGKTQGIIAASPHLETAIPLKKQKFEIEEPNAESKSPPNFHPLTPSQTPKPSDSPQHESTQTAPSQAIQISTTLLAHVLQTNPNLLPANPFTSPITSSHIDAIAHTIWQVAFSHGDLLQRACQYGSLFSPLKLAALAKLNFLPSWWFFRDLAVRYLKEKGGRERWVVDDGDMEGVWGGGC</sequence>
<dbReference type="GO" id="GO:0005634">
    <property type="term" value="C:nucleus"/>
    <property type="evidence" value="ECO:0007669"/>
    <property type="project" value="TreeGrafter"/>
</dbReference>
<evidence type="ECO:0000259" key="2">
    <source>
        <dbReference type="PROSITE" id="PS50076"/>
    </source>
</evidence>
<feature type="compositionally biased region" description="Polar residues" evidence="1">
    <location>
        <begin position="511"/>
        <end position="533"/>
    </location>
</feature>
<dbReference type="PROSITE" id="PS50076">
    <property type="entry name" value="DNAJ_2"/>
    <property type="match status" value="1"/>
</dbReference>
<evidence type="ECO:0000313" key="4">
    <source>
        <dbReference type="Proteomes" id="UP000249619"/>
    </source>
</evidence>
<dbReference type="Proteomes" id="UP000249619">
    <property type="component" value="Unassembled WGS sequence"/>
</dbReference>
<proteinExistence type="predicted"/>
<dbReference type="InterPro" id="IPR056453">
    <property type="entry name" value="HTH_DNAJC9"/>
</dbReference>
<feature type="compositionally biased region" description="Acidic residues" evidence="1">
    <location>
        <begin position="304"/>
        <end position="313"/>
    </location>
</feature>
<dbReference type="PRINTS" id="PR00625">
    <property type="entry name" value="JDOMAIN"/>
</dbReference>
<dbReference type="InterPro" id="IPR018253">
    <property type="entry name" value="DnaJ_domain_CS"/>
</dbReference>
<accession>A0A364NGS7</accession>
<evidence type="ECO:0000313" key="3">
    <source>
        <dbReference type="EMBL" id="RAR16470.1"/>
    </source>
</evidence>
<name>A0A364NGS7_STELY</name>
<dbReference type="InterPro" id="IPR036869">
    <property type="entry name" value="J_dom_sf"/>
</dbReference>
<evidence type="ECO:0000256" key="1">
    <source>
        <dbReference type="SAM" id="MobiDB-lite"/>
    </source>
</evidence>
<dbReference type="GO" id="GO:0005737">
    <property type="term" value="C:cytoplasm"/>
    <property type="evidence" value="ECO:0007669"/>
    <property type="project" value="TreeGrafter"/>
</dbReference>
<feature type="compositionally biased region" description="Polar residues" evidence="1">
    <location>
        <begin position="412"/>
        <end position="430"/>
    </location>
</feature>
<dbReference type="GO" id="GO:0031072">
    <property type="term" value="F:heat shock protein binding"/>
    <property type="evidence" value="ECO:0007669"/>
    <property type="project" value="TreeGrafter"/>
</dbReference>
<dbReference type="PANTHER" id="PTHR44144:SF1">
    <property type="entry name" value="DNAJ HOMOLOG SUBFAMILY C MEMBER 9"/>
    <property type="match status" value="1"/>
</dbReference>
<keyword evidence="4" id="KW-1185">Reference proteome</keyword>
<organism evidence="3 4">
    <name type="scientific">Stemphylium lycopersici</name>
    <name type="common">Tomato gray leaf spot disease fungus</name>
    <name type="synonym">Thyrospora lycopersici</name>
    <dbReference type="NCBI Taxonomy" id="183478"/>
    <lineage>
        <taxon>Eukaryota</taxon>
        <taxon>Fungi</taxon>
        <taxon>Dikarya</taxon>
        <taxon>Ascomycota</taxon>
        <taxon>Pezizomycotina</taxon>
        <taxon>Dothideomycetes</taxon>
        <taxon>Pleosporomycetidae</taxon>
        <taxon>Pleosporales</taxon>
        <taxon>Pleosporineae</taxon>
        <taxon>Pleosporaceae</taxon>
        <taxon>Stemphylium</taxon>
    </lineage>
</organism>
<dbReference type="AlphaFoldDB" id="A0A364NGS7"/>
<feature type="compositionally biased region" description="Low complexity" evidence="1">
    <location>
        <begin position="374"/>
        <end position="388"/>
    </location>
</feature>
<dbReference type="PANTHER" id="PTHR44144">
    <property type="entry name" value="DNAJ HOMOLOG SUBFAMILY C MEMBER 9"/>
    <property type="match status" value="1"/>
</dbReference>
<reference evidence="4" key="1">
    <citation type="submission" date="2018-05" db="EMBL/GenBank/DDBJ databases">
        <title>Draft genome sequence of Stemphylium lycopersici strain CIDEFI 213.</title>
        <authorList>
            <person name="Medina R."/>
            <person name="Franco M.E.E."/>
            <person name="Lucentini C.G."/>
            <person name="Saparrat M.C.N."/>
            <person name="Balatti P.A."/>
        </authorList>
    </citation>
    <scope>NUCLEOTIDE SEQUENCE [LARGE SCALE GENOMIC DNA]</scope>
    <source>
        <strain evidence="4">CIDEFI 213</strain>
    </source>
</reference>
<dbReference type="FunFam" id="1.10.287.110:FF:000110">
    <property type="entry name" value="DnaJ domain protein (AFU_orthologue AFUA_2G13210)"/>
    <property type="match status" value="1"/>
</dbReference>
<dbReference type="InterPro" id="IPR001623">
    <property type="entry name" value="DnaJ_domain"/>
</dbReference>
<feature type="region of interest" description="Disordered" evidence="1">
    <location>
        <begin position="1"/>
        <end position="43"/>
    </location>
</feature>
<dbReference type="CDD" id="cd06257">
    <property type="entry name" value="DnaJ"/>
    <property type="match status" value="1"/>
</dbReference>
<comment type="caution">
    <text evidence="3">The sequence shown here is derived from an EMBL/GenBank/DDBJ whole genome shotgun (WGS) entry which is preliminary data.</text>
</comment>
<feature type="compositionally biased region" description="Basic and acidic residues" evidence="1">
    <location>
        <begin position="208"/>
        <end position="233"/>
    </location>
</feature>
<feature type="region of interest" description="Disordered" evidence="1">
    <location>
        <begin position="202"/>
        <end position="453"/>
    </location>
</feature>
<dbReference type="Gene3D" id="1.10.287.110">
    <property type="entry name" value="DnaJ domain"/>
    <property type="match status" value="1"/>
</dbReference>
<dbReference type="Pfam" id="PF00226">
    <property type="entry name" value="DnaJ"/>
    <property type="match status" value="1"/>
</dbReference>
<feature type="compositionally biased region" description="Acidic residues" evidence="1">
    <location>
        <begin position="334"/>
        <end position="353"/>
    </location>
</feature>